<keyword evidence="5 6" id="KW-0472">Membrane</keyword>
<keyword evidence="3" id="KW-0256">Endoplasmic reticulum</keyword>
<sequence length="75" mass="8778">MALKKRSETPNQDHLSPLDNIISRNIYRYELWTGLYMLSPAEKFLINAFTIIGSCLWVYYMSSFFKGFLVGFWGS</sequence>
<dbReference type="EMBL" id="BRXX01000052">
    <property type="protein sequence ID" value="GMH85828.1"/>
    <property type="molecule type" value="Genomic_DNA"/>
</dbReference>
<evidence type="ECO:0000256" key="5">
    <source>
        <dbReference type="ARBA" id="ARBA00023136"/>
    </source>
</evidence>
<feature type="transmembrane region" description="Helical" evidence="6">
    <location>
        <begin position="44"/>
        <end position="65"/>
    </location>
</feature>
<dbReference type="Pfam" id="PF11779">
    <property type="entry name" value="SPT_ssu-like"/>
    <property type="match status" value="1"/>
</dbReference>
<evidence type="ECO:0000256" key="2">
    <source>
        <dbReference type="ARBA" id="ARBA00022692"/>
    </source>
</evidence>
<dbReference type="GO" id="GO:0005789">
    <property type="term" value="C:endoplasmic reticulum membrane"/>
    <property type="evidence" value="ECO:0007669"/>
    <property type="project" value="UniProtKB-SubCell"/>
</dbReference>
<proteinExistence type="predicted"/>
<protein>
    <submittedName>
        <fullName evidence="7">Uncharacterized protein</fullName>
    </submittedName>
</protein>
<dbReference type="Proteomes" id="UP001165160">
    <property type="component" value="Unassembled WGS sequence"/>
</dbReference>
<accession>A0A9W7EQD4</accession>
<organism evidence="7 8">
    <name type="scientific">Triparma verrucosa</name>
    <dbReference type="NCBI Taxonomy" id="1606542"/>
    <lineage>
        <taxon>Eukaryota</taxon>
        <taxon>Sar</taxon>
        <taxon>Stramenopiles</taxon>
        <taxon>Ochrophyta</taxon>
        <taxon>Bolidophyceae</taxon>
        <taxon>Parmales</taxon>
        <taxon>Triparmaceae</taxon>
        <taxon>Triparma</taxon>
    </lineage>
</organism>
<evidence type="ECO:0000313" key="7">
    <source>
        <dbReference type="EMBL" id="GMH85828.1"/>
    </source>
</evidence>
<name>A0A9W7EQD4_9STRA</name>
<keyword evidence="8" id="KW-1185">Reference proteome</keyword>
<dbReference type="InterPro" id="IPR024512">
    <property type="entry name" value="Ser_palmitoyltrfase_ssu-like"/>
</dbReference>
<evidence type="ECO:0000256" key="6">
    <source>
        <dbReference type="SAM" id="Phobius"/>
    </source>
</evidence>
<evidence type="ECO:0000256" key="3">
    <source>
        <dbReference type="ARBA" id="ARBA00022824"/>
    </source>
</evidence>
<dbReference type="AlphaFoldDB" id="A0A9W7EQD4"/>
<comment type="subcellular location">
    <subcellularLocation>
        <location evidence="1">Endoplasmic reticulum membrane</location>
        <topology evidence="1">Multi-pass membrane protein</topology>
    </subcellularLocation>
</comment>
<reference evidence="8" key="1">
    <citation type="journal article" date="2023" name="Commun. Biol.">
        <title>Genome analysis of Parmales, the sister group of diatoms, reveals the evolutionary specialization of diatoms from phago-mixotrophs to photoautotrophs.</title>
        <authorList>
            <person name="Ban H."/>
            <person name="Sato S."/>
            <person name="Yoshikawa S."/>
            <person name="Yamada K."/>
            <person name="Nakamura Y."/>
            <person name="Ichinomiya M."/>
            <person name="Sato N."/>
            <person name="Blanc-Mathieu R."/>
            <person name="Endo H."/>
            <person name="Kuwata A."/>
            <person name="Ogata H."/>
        </authorList>
    </citation>
    <scope>NUCLEOTIDE SEQUENCE [LARGE SCALE GENOMIC DNA]</scope>
    <source>
        <strain evidence="8">NIES 3699</strain>
    </source>
</reference>
<evidence type="ECO:0000256" key="4">
    <source>
        <dbReference type="ARBA" id="ARBA00022989"/>
    </source>
</evidence>
<keyword evidence="2 6" id="KW-0812">Transmembrane</keyword>
<keyword evidence="4 6" id="KW-1133">Transmembrane helix</keyword>
<comment type="caution">
    <text evidence="7">The sequence shown here is derived from an EMBL/GenBank/DDBJ whole genome shotgun (WGS) entry which is preliminary data.</text>
</comment>
<evidence type="ECO:0000256" key="1">
    <source>
        <dbReference type="ARBA" id="ARBA00004477"/>
    </source>
</evidence>
<evidence type="ECO:0000313" key="8">
    <source>
        <dbReference type="Proteomes" id="UP001165160"/>
    </source>
</evidence>
<gene>
    <name evidence="7" type="ORF">TrVE_jg1736</name>
</gene>